<name>A0A0C1H768_9BACT</name>
<organism evidence="1 2">
    <name type="scientific">Candidatus Protochlamydia amoebophila</name>
    <dbReference type="NCBI Taxonomy" id="362787"/>
    <lineage>
        <taxon>Bacteria</taxon>
        <taxon>Pseudomonadati</taxon>
        <taxon>Chlamydiota</taxon>
        <taxon>Chlamydiia</taxon>
        <taxon>Parachlamydiales</taxon>
        <taxon>Parachlamydiaceae</taxon>
        <taxon>Candidatus Protochlamydia</taxon>
    </lineage>
</organism>
<proteinExistence type="predicted"/>
<evidence type="ECO:0000313" key="2">
    <source>
        <dbReference type="Proteomes" id="UP000031465"/>
    </source>
</evidence>
<accession>A0A0C1H768</accession>
<dbReference type="PATRIC" id="fig|362787.3.peg.427"/>
<evidence type="ECO:0000313" key="1">
    <source>
        <dbReference type="EMBL" id="KIC73324.1"/>
    </source>
</evidence>
<gene>
    <name evidence="1" type="ORF">DB44_BG00130</name>
</gene>
<sequence>MNEISQYVFIPKEEIRELYMHNLAMIEEYYKKFSKNLSYWIPDGIFYVNLDLLHHFDLLHFQPLTKKKAQLIPRYFHIIESTDKITLVNDDYIVWIVPDQLDDLPVTYTLIALNKPEEDVHLEATFIASGIYNNSKIVLKILESFLAEIQDNEQQLSQLKDSYNL</sequence>
<dbReference type="EMBL" id="JSAN01000030">
    <property type="protein sequence ID" value="KIC73324.1"/>
    <property type="molecule type" value="Genomic_DNA"/>
</dbReference>
<protein>
    <submittedName>
        <fullName evidence="1">Uncharacterized protein</fullName>
    </submittedName>
</protein>
<dbReference type="Proteomes" id="UP000031465">
    <property type="component" value="Unassembled WGS sequence"/>
</dbReference>
<dbReference type="OMA" id="FYRRSIC"/>
<dbReference type="AlphaFoldDB" id="A0A0C1H768"/>
<comment type="caution">
    <text evidence="1">The sequence shown here is derived from an EMBL/GenBank/DDBJ whole genome shotgun (WGS) entry which is preliminary data.</text>
</comment>
<reference evidence="1 2" key="1">
    <citation type="journal article" date="2014" name="Mol. Biol. Evol.">
        <title>Massive expansion of Ubiquitination-related gene families within the Chlamydiae.</title>
        <authorList>
            <person name="Domman D."/>
            <person name="Collingro A."/>
            <person name="Lagkouvardos I."/>
            <person name="Gehre L."/>
            <person name="Weinmaier T."/>
            <person name="Rattei T."/>
            <person name="Subtil A."/>
            <person name="Horn M."/>
        </authorList>
    </citation>
    <scope>NUCLEOTIDE SEQUENCE [LARGE SCALE GENOMIC DNA]</scope>
    <source>
        <strain evidence="1 2">EI2</strain>
    </source>
</reference>